<organism evidence="1 2">
    <name type="scientific">Ferviditalea candida</name>
    <dbReference type="NCBI Taxonomy" id="3108399"/>
    <lineage>
        <taxon>Bacteria</taxon>
        <taxon>Bacillati</taxon>
        <taxon>Bacillota</taxon>
        <taxon>Bacilli</taxon>
        <taxon>Bacillales</taxon>
        <taxon>Paenibacillaceae</taxon>
        <taxon>Ferviditalea</taxon>
    </lineage>
</organism>
<name>A0ABU5ZHY7_9BACL</name>
<dbReference type="EMBL" id="JAYJLD010000013">
    <property type="protein sequence ID" value="MEB3102118.1"/>
    <property type="molecule type" value="Genomic_DNA"/>
</dbReference>
<reference evidence="1" key="1">
    <citation type="submission" date="2023-12" db="EMBL/GenBank/DDBJ databases">
        <title>Fervidustalea candida gen. nov., sp. nov., a novel member of the family Paenibacillaceae isolated from a geothermal area.</title>
        <authorList>
            <person name="Li W.-J."/>
            <person name="Jiao J.-Y."/>
            <person name="Chen Y."/>
        </authorList>
    </citation>
    <scope>NUCLEOTIDE SEQUENCE</scope>
    <source>
        <strain evidence="1">SYSU GA230002</strain>
    </source>
</reference>
<evidence type="ECO:0008006" key="3">
    <source>
        <dbReference type="Google" id="ProtNLM"/>
    </source>
</evidence>
<comment type="caution">
    <text evidence="1">The sequence shown here is derived from an EMBL/GenBank/DDBJ whole genome shotgun (WGS) entry which is preliminary data.</text>
</comment>
<accession>A0ABU5ZHY7</accession>
<gene>
    <name evidence="1" type="ORF">VF724_10625</name>
</gene>
<evidence type="ECO:0000313" key="2">
    <source>
        <dbReference type="Proteomes" id="UP001310386"/>
    </source>
</evidence>
<dbReference type="RefSeq" id="WP_371754234.1">
    <property type="nucleotide sequence ID" value="NZ_JAYJLD010000013.1"/>
</dbReference>
<proteinExistence type="predicted"/>
<protein>
    <recommendedName>
        <fullName evidence="3">Thioesterase domain-containing protein</fullName>
    </recommendedName>
</protein>
<dbReference type="Proteomes" id="UP001310386">
    <property type="component" value="Unassembled WGS sequence"/>
</dbReference>
<dbReference type="InterPro" id="IPR029058">
    <property type="entry name" value="AB_hydrolase_fold"/>
</dbReference>
<dbReference type="SUPFAM" id="SSF53474">
    <property type="entry name" value="alpha/beta-Hydrolases"/>
    <property type="match status" value="1"/>
</dbReference>
<sequence length="241" mass="26920">MSLLKPSTEKTALFLIAGVATSPDFMEVLREALVRHLHQSGGARISSKLLFPYGDWGRSVLHQLRDARHDMKLPIMERRRSIGGQFIMKEAEPLLDDGWRFVFIGHSAGGNAAVHAAQLLKQREPRVECRIVQIGSPKCPIPAELQASVSFLFAEGKRGRSKDPICRLGSWGGWERGRYGLPVWNRHLYAPSRIIPLQTIGGHADYFRNHPPFMDALGRSNLEAVIGAFCQRCLPESVSDD</sequence>
<keyword evidence="2" id="KW-1185">Reference proteome</keyword>
<evidence type="ECO:0000313" key="1">
    <source>
        <dbReference type="EMBL" id="MEB3102118.1"/>
    </source>
</evidence>